<feature type="compositionally biased region" description="Low complexity" evidence="1">
    <location>
        <begin position="100"/>
        <end position="115"/>
    </location>
</feature>
<name>A0A4S2MTK0_9PEZI</name>
<evidence type="ECO:0000256" key="1">
    <source>
        <dbReference type="SAM" id="MobiDB-lite"/>
    </source>
</evidence>
<proteinExistence type="predicted"/>
<evidence type="ECO:0000313" key="3">
    <source>
        <dbReference type="EMBL" id="TGZ79820.1"/>
    </source>
</evidence>
<organism evidence="3 4">
    <name type="scientific">Ascodesmis nigricans</name>
    <dbReference type="NCBI Taxonomy" id="341454"/>
    <lineage>
        <taxon>Eukaryota</taxon>
        <taxon>Fungi</taxon>
        <taxon>Dikarya</taxon>
        <taxon>Ascomycota</taxon>
        <taxon>Pezizomycotina</taxon>
        <taxon>Pezizomycetes</taxon>
        <taxon>Pezizales</taxon>
        <taxon>Ascodesmidaceae</taxon>
        <taxon>Ascodesmis</taxon>
    </lineage>
</organism>
<reference evidence="3 4" key="1">
    <citation type="submission" date="2019-04" db="EMBL/GenBank/DDBJ databases">
        <title>Comparative genomics and transcriptomics to analyze fruiting body development in filamentous ascomycetes.</title>
        <authorList>
            <consortium name="DOE Joint Genome Institute"/>
            <person name="Lutkenhaus R."/>
            <person name="Traeger S."/>
            <person name="Breuer J."/>
            <person name="Kuo A."/>
            <person name="Lipzen A."/>
            <person name="Pangilinan J."/>
            <person name="Dilworth D."/>
            <person name="Sandor L."/>
            <person name="Poggeler S."/>
            <person name="Barry K."/>
            <person name="Grigoriev I.V."/>
            <person name="Nowrousian M."/>
        </authorList>
    </citation>
    <scope>NUCLEOTIDE SEQUENCE [LARGE SCALE GENOMIC DNA]</scope>
    <source>
        <strain evidence="3 4">CBS 389.68</strain>
    </source>
</reference>
<evidence type="ECO:0000313" key="4">
    <source>
        <dbReference type="Proteomes" id="UP000298138"/>
    </source>
</evidence>
<feature type="region of interest" description="Disordered" evidence="1">
    <location>
        <begin position="100"/>
        <end position="200"/>
    </location>
</feature>
<feature type="region of interest" description="Disordered" evidence="1">
    <location>
        <begin position="25"/>
        <end position="52"/>
    </location>
</feature>
<dbReference type="InParanoid" id="A0A4S2MTK0"/>
<feature type="chain" id="PRO_5020959951" evidence="2">
    <location>
        <begin position="28"/>
        <end position="225"/>
    </location>
</feature>
<evidence type="ECO:0000256" key="2">
    <source>
        <dbReference type="SAM" id="SignalP"/>
    </source>
</evidence>
<protein>
    <submittedName>
        <fullName evidence="3">Uncharacterized protein</fullName>
    </submittedName>
</protein>
<feature type="signal peptide" evidence="2">
    <location>
        <begin position="1"/>
        <end position="27"/>
    </location>
</feature>
<feature type="compositionally biased region" description="Pro residues" evidence="1">
    <location>
        <begin position="29"/>
        <end position="39"/>
    </location>
</feature>
<dbReference type="AlphaFoldDB" id="A0A4S2MTK0"/>
<dbReference type="Proteomes" id="UP000298138">
    <property type="component" value="Unassembled WGS sequence"/>
</dbReference>
<feature type="compositionally biased region" description="Low complexity" evidence="1">
    <location>
        <begin position="40"/>
        <end position="52"/>
    </location>
</feature>
<accession>A0A4S2MTK0</accession>
<sequence length="225" mass="23612">MMKGISKLTMMTVLVLSLLSAITPAAAAPTPPSSDPPNIPVVTAKSTTSPTSTTINTIRTAAINPNLSGRFPIYESQFDESLPAPPDSNAEYTPYLTAAPTSTTTTSTKPDSTVAHSSGTLAVQRAPTGTADTGTRPLTPPARPKAPMEQRMSGVNPKARKTLDRAMGDAGETGVRSKDGNSKLNTVGQKQQTAEATRTADEWVTTSIDAYYSRYVEGQKGGPRS</sequence>
<keyword evidence="2" id="KW-0732">Signal</keyword>
<feature type="compositionally biased region" description="Polar residues" evidence="1">
    <location>
        <begin position="182"/>
        <end position="196"/>
    </location>
</feature>
<dbReference type="EMBL" id="ML220129">
    <property type="protein sequence ID" value="TGZ79820.1"/>
    <property type="molecule type" value="Genomic_DNA"/>
</dbReference>
<gene>
    <name evidence="3" type="ORF">EX30DRAFT_396874</name>
</gene>
<keyword evidence="4" id="KW-1185">Reference proteome</keyword>